<proteinExistence type="predicted"/>
<reference evidence="2" key="1">
    <citation type="journal article" date="2021" name="Proc. Natl. Acad. Sci. U.S.A.">
        <title>A Catalog of Tens of Thousands of Viruses from Human Metagenomes Reveals Hidden Associations with Chronic Diseases.</title>
        <authorList>
            <person name="Tisza M.J."/>
            <person name="Buck C.B."/>
        </authorList>
    </citation>
    <scope>NUCLEOTIDE SEQUENCE</scope>
    <source>
        <strain evidence="2">CtYBm1</strain>
    </source>
</reference>
<sequence>MSENVSKIEEVKEEVNEEVENLATQAEDTPQTQVAKELSTKDKIVQTIVAVRPVVKRLLIITGVVAAGGIAAKVISNHVKKSSETTEDGEVLEGDFTLPED</sequence>
<feature type="compositionally biased region" description="Acidic residues" evidence="1">
    <location>
        <begin position="85"/>
        <end position="101"/>
    </location>
</feature>
<organism evidence="2">
    <name type="scientific">Siphoviridae sp. ctYBm1</name>
    <dbReference type="NCBI Taxonomy" id="2826374"/>
    <lineage>
        <taxon>Viruses</taxon>
        <taxon>Duplodnaviria</taxon>
        <taxon>Heunggongvirae</taxon>
        <taxon>Uroviricota</taxon>
        <taxon>Caudoviricetes</taxon>
    </lineage>
</organism>
<evidence type="ECO:0000256" key="1">
    <source>
        <dbReference type="SAM" id="MobiDB-lite"/>
    </source>
</evidence>
<protein>
    <submittedName>
        <fullName evidence="2">Uncharacterized protein</fullName>
    </submittedName>
</protein>
<name>A0A8S5LSH5_9CAUD</name>
<feature type="region of interest" description="Disordered" evidence="1">
    <location>
        <begin position="81"/>
        <end position="101"/>
    </location>
</feature>
<accession>A0A8S5LSH5</accession>
<evidence type="ECO:0000313" key="2">
    <source>
        <dbReference type="EMBL" id="DAD72803.1"/>
    </source>
</evidence>
<dbReference type="EMBL" id="BK014726">
    <property type="protein sequence ID" value="DAD72803.1"/>
    <property type="molecule type" value="Genomic_DNA"/>
</dbReference>